<evidence type="ECO:0000313" key="3">
    <source>
        <dbReference type="Proteomes" id="UP000217895"/>
    </source>
</evidence>
<protein>
    <submittedName>
        <fullName evidence="2">Uncharacterized protein</fullName>
    </submittedName>
</protein>
<feature type="chain" id="PRO_5011112107" evidence="1">
    <location>
        <begin position="25"/>
        <end position="140"/>
    </location>
</feature>
<keyword evidence="3" id="KW-1185">Reference proteome</keyword>
<feature type="signal peptide" evidence="1">
    <location>
        <begin position="1"/>
        <end position="24"/>
    </location>
</feature>
<evidence type="ECO:0000313" key="2">
    <source>
        <dbReference type="EMBL" id="BAY55119.1"/>
    </source>
</evidence>
<dbReference type="Proteomes" id="UP000217895">
    <property type="component" value="Chromosome"/>
</dbReference>
<reference evidence="2 3" key="1">
    <citation type="submission" date="2017-06" db="EMBL/GenBank/DDBJ databases">
        <title>Genome sequencing of cyanobaciteial culture collection at National Institute for Environmental Studies (NIES).</title>
        <authorList>
            <person name="Hirose Y."/>
            <person name="Shimura Y."/>
            <person name="Fujisawa T."/>
            <person name="Nakamura Y."/>
            <person name="Kawachi M."/>
        </authorList>
    </citation>
    <scope>NUCLEOTIDE SEQUENCE [LARGE SCALE GENOMIC DNA]</scope>
    <source>
        <strain evidence="2 3">NIES-2135</strain>
    </source>
</reference>
<name>A0A1Z4JED2_LEPBY</name>
<dbReference type="AlphaFoldDB" id="A0A1Z4JED2"/>
<organism evidence="2 3">
    <name type="scientific">Leptolyngbya boryana NIES-2135</name>
    <dbReference type="NCBI Taxonomy" id="1973484"/>
    <lineage>
        <taxon>Bacteria</taxon>
        <taxon>Bacillati</taxon>
        <taxon>Cyanobacteriota</taxon>
        <taxon>Cyanophyceae</taxon>
        <taxon>Leptolyngbyales</taxon>
        <taxon>Leptolyngbyaceae</taxon>
        <taxon>Leptolyngbya group</taxon>
        <taxon>Leptolyngbya</taxon>
    </lineage>
</organism>
<accession>A0A1Z4JED2</accession>
<sequence>MQASLRWSIFPTAIMAVFAMSNLAASQQVVSISSNTSPITLNGISGGDKKDSSCAGFIGDRPNHTVQVTADRNLKFTLQGSGEPTLLIIGTQGQNFCVQADRLSNGKVEIPGRWTKDNYSVFVGDRGRARNPYTLSISPQ</sequence>
<dbReference type="EMBL" id="AP018203">
    <property type="protein sequence ID" value="BAY55119.1"/>
    <property type="molecule type" value="Genomic_DNA"/>
</dbReference>
<keyword evidence="1" id="KW-0732">Signal</keyword>
<proteinExistence type="predicted"/>
<gene>
    <name evidence="2" type="ORF">NIES2135_19400</name>
</gene>
<evidence type="ECO:0000256" key="1">
    <source>
        <dbReference type="SAM" id="SignalP"/>
    </source>
</evidence>